<dbReference type="InterPro" id="IPR011660">
    <property type="entry name" value="VapB-like"/>
</dbReference>
<dbReference type="RefSeq" id="WP_174051893.1">
    <property type="nucleotide sequence ID" value="NZ_CP072171.1"/>
</dbReference>
<reference evidence="1 2" key="1">
    <citation type="submission" date="2021-03" db="EMBL/GenBank/DDBJ databases">
        <title>Rapid diversification of plasmids in a genus of pathogenic and nitrogen fixing bacteria.</title>
        <authorList>
            <person name="Weisberg A.J."/>
            <person name="Miller M."/>
            <person name="Ream W."/>
            <person name="Grunwald N.J."/>
            <person name="Chang J.H."/>
        </authorList>
    </citation>
    <scope>NUCLEOTIDE SEQUENCE [LARGE SCALE GENOMIC DNA]</scope>
    <source>
        <strain evidence="1 2">AF3.44</strain>
        <plasmid evidence="1 2">unnamed2</plasmid>
    </source>
</reference>
<accession>A0ABX8TCT9</accession>
<name>A0ABX8TCT9_9HYPH</name>
<keyword evidence="1" id="KW-0614">Plasmid</keyword>
<proteinExistence type="predicted"/>
<organism evidence="1 2">
    <name type="scientific">Agrobacterium larrymoorei</name>
    <dbReference type="NCBI Taxonomy" id="160699"/>
    <lineage>
        <taxon>Bacteria</taxon>
        <taxon>Pseudomonadati</taxon>
        <taxon>Pseudomonadota</taxon>
        <taxon>Alphaproteobacteria</taxon>
        <taxon>Hyphomicrobiales</taxon>
        <taxon>Rhizobiaceae</taxon>
        <taxon>Rhizobium/Agrobacterium group</taxon>
        <taxon>Agrobacterium</taxon>
    </lineage>
</organism>
<protein>
    <submittedName>
        <fullName evidence="1">Type II toxin-antitoxin system VapB family antitoxin</fullName>
    </submittedName>
</protein>
<gene>
    <name evidence="1" type="ORF">J5285_26005</name>
</gene>
<dbReference type="Proteomes" id="UP000826513">
    <property type="component" value="Plasmid unnamed2"/>
</dbReference>
<keyword evidence="2" id="KW-1185">Reference proteome</keyword>
<evidence type="ECO:0000313" key="1">
    <source>
        <dbReference type="EMBL" id="QYA10810.1"/>
    </source>
</evidence>
<dbReference type="EMBL" id="CP072171">
    <property type="protein sequence ID" value="QYA10810.1"/>
    <property type="molecule type" value="Genomic_DNA"/>
</dbReference>
<evidence type="ECO:0000313" key="2">
    <source>
        <dbReference type="Proteomes" id="UP000826513"/>
    </source>
</evidence>
<sequence>MPLYIKDSSVDDLAEALRVTMGVSTKTDAVRIALQNELQRHQKATPLRDRLAAVREQARQRLGAPVLGADMKSIMDELWRSDSVR</sequence>
<geneLocation type="plasmid" evidence="1 2">
    <name>unnamed2</name>
</geneLocation>
<dbReference type="Pfam" id="PF07704">
    <property type="entry name" value="PSK_trans_fac"/>
    <property type="match status" value="1"/>
</dbReference>